<dbReference type="EMBL" id="WTQT01000425">
    <property type="protein sequence ID" value="MWR39728.1"/>
    <property type="molecule type" value="Genomic_DNA"/>
</dbReference>
<organism evidence="1 2">
    <name type="scientific">Escherichia coli</name>
    <dbReference type="NCBI Taxonomy" id="562"/>
    <lineage>
        <taxon>Bacteria</taxon>
        <taxon>Pseudomonadati</taxon>
        <taxon>Pseudomonadota</taxon>
        <taxon>Gammaproteobacteria</taxon>
        <taxon>Enterobacterales</taxon>
        <taxon>Enterobacteriaceae</taxon>
        <taxon>Escherichia</taxon>
    </lineage>
</organism>
<accession>A0A8T5ZGE3</accession>
<evidence type="ECO:0000313" key="1">
    <source>
        <dbReference type="EMBL" id="MWR39728.1"/>
    </source>
</evidence>
<dbReference type="AlphaFoldDB" id="A0A8T5ZGE3"/>
<gene>
    <name evidence="1" type="ORF">GP975_17035</name>
</gene>
<sequence>SAPASGIVYELFVAGKGKTFTAKPKPDAEIASLLAKRSSCGKDTLYFSLRYLPVAHGILEY</sequence>
<evidence type="ECO:0000313" key="2">
    <source>
        <dbReference type="Proteomes" id="UP000460875"/>
    </source>
</evidence>
<dbReference type="Proteomes" id="UP000460875">
    <property type="component" value="Unassembled WGS sequence"/>
</dbReference>
<reference evidence="1 2" key="1">
    <citation type="submission" date="2019-12" db="EMBL/GenBank/DDBJ databases">
        <title>Enteriobacteria Tanzani isolates_8377-8380.</title>
        <authorList>
            <person name="Subbiah M."/>
            <person name="Call D."/>
        </authorList>
    </citation>
    <scope>NUCLEOTIDE SEQUENCE [LARGE SCALE GENOMIC DNA]</scope>
    <source>
        <strain evidence="1 2">8379wE2</strain>
    </source>
</reference>
<name>A0A8T5ZGE3_ECOLX</name>
<comment type="caution">
    <text evidence="1">The sequence shown here is derived from an EMBL/GenBank/DDBJ whole genome shotgun (WGS) entry which is preliminary data.</text>
</comment>
<proteinExistence type="predicted"/>
<feature type="non-terminal residue" evidence="1">
    <location>
        <position position="1"/>
    </location>
</feature>
<protein>
    <submittedName>
        <fullName evidence="1">Uncharacterized protein</fullName>
    </submittedName>
</protein>